<dbReference type="InterPro" id="IPR043502">
    <property type="entry name" value="DNA/RNA_pol_sf"/>
</dbReference>
<keyword evidence="5" id="KW-1185">Reference proteome</keyword>
<organism evidence="4 5">
    <name type="scientific">Mytilus edulis</name>
    <name type="common">Blue mussel</name>
    <dbReference type="NCBI Taxonomy" id="6550"/>
    <lineage>
        <taxon>Eukaryota</taxon>
        <taxon>Metazoa</taxon>
        <taxon>Spiralia</taxon>
        <taxon>Lophotrochozoa</taxon>
        <taxon>Mollusca</taxon>
        <taxon>Bivalvia</taxon>
        <taxon>Autobranchia</taxon>
        <taxon>Pteriomorphia</taxon>
        <taxon>Mytilida</taxon>
        <taxon>Mytiloidea</taxon>
        <taxon>Mytilidae</taxon>
        <taxon>Mytilinae</taxon>
        <taxon>Mytilus</taxon>
    </lineage>
</organism>
<dbReference type="CDD" id="cd00229">
    <property type="entry name" value="SGNH_hydrolase"/>
    <property type="match status" value="1"/>
</dbReference>
<sequence>MKPPKRLRKPKGIAGKSPNKKKKTQGTLPELAGVTDKETVPFQVDIGSISVASGSDQPNLAPVDQTPGQHMAYVMAGNDQHQVPRQPTTGMFNNTGLSDCNRGYAQGLNLEIVHESVTPMYTSSVFDSVGAHIPVKIKEKIWAGEYIDLNILLKSAKDLATDSQLNGDLSVKGGLLTITPQRQSTITNLHVWTSAFIIFMDIVLEKWPNKGQEFLKYMFNVRLASSRGYGSGWAIYDEQYRLRKARCPQSSWAELDMELWVMYVSTPPRFAHSDTNSFGGHKGSQYVQNTKPEQVQRPTAACKGYNFGRCALETTLLGPAKRGKDYELYSLGYSPICVNEVEESLKFYPYKVIANELIHGLRFGFKLQYSGSRLPVNANNSKSVTIHADLVREKINKEITLGRMAGPFDHPPLPTLRISPIFLAEKKNGDYRLIHNLSYPLHNSVNDFIDEKYCSVQYSGIDDAVRLVQNIGIAGKLSKSDVKSAFRLLRVSPSDFDQLGFIFDGKYYFDRCLPQGASISCSLFEKFSTALHWVTELTSGNSNILHYLDDFLFGGEANSPTCQETLETFKKICSDWGVPLAEDKTVQPTEILTFLGIEFDTLKMEMRLPGEKLTNLKQTLQLFLHSKKVTLRQLQSLIGVKTIWLIGSSIVYWANKEASSRPGGLHLGLQNTGAHMIWIGQRGMKWGDLNTVFEQRLLNRPLPSFLVIQLGSNDLGISTSEKLFSDIECDLLRLHALYPALKIIWSDILMRRYWHNANCGQAIERARKRVNLRVKNLVLSIGGCAIRHSNIRAKESNLFRYDGTHLSKIGNDIYLNNLQGALEQFMRSGGPAVFPQYNPTLQIYRDQDYQIMQAANGSDQAQPPPYDAGQRFVSVNPQTAEVFIVPENQSELVTVKEDNGCLPDTDEWKWYDWMLAILVGIVIVPLLVACCIFFGICIYWVPEKN</sequence>
<dbReference type="InterPro" id="IPR043128">
    <property type="entry name" value="Rev_trsase/Diguanyl_cyclase"/>
</dbReference>
<keyword evidence="2" id="KW-1133">Transmembrane helix</keyword>
<gene>
    <name evidence="4" type="ORF">MEDL_32735</name>
</gene>
<dbReference type="Proteomes" id="UP000683360">
    <property type="component" value="Unassembled WGS sequence"/>
</dbReference>
<dbReference type="InterPro" id="IPR036514">
    <property type="entry name" value="SGNH_hydro_sf"/>
</dbReference>
<comment type="caution">
    <text evidence="4">The sequence shown here is derived from an EMBL/GenBank/DDBJ whole genome shotgun (WGS) entry which is preliminary data.</text>
</comment>
<evidence type="ECO:0000313" key="4">
    <source>
        <dbReference type="EMBL" id="CAG2219173.1"/>
    </source>
</evidence>
<protein>
    <recommendedName>
        <fullName evidence="3">Reverse transcriptase domain-containing protein</fullName>
    </recommendedName>
</protein>
<feature type="compositionally biased region" description="Basic residues" evidence="1">
    <location>
        <begin position="1"/>
        <end position="11"/>
    </location>
</feature>
<dbReference type="OrthoDB" id="6070148at2759"/>
<feature type="transmembrane region" description="Helical" evidence="2">
    <location>
        <begin position="915"/>
        <end position="941"/>
    </location>
</feature>
<reference evidence="4" key="1">
    <citation type="submission" date="2021-03" db="EMBL/GenBank/DDBJ databases">
        <authorList>
            <person name="Bekaert M."/>
        </authorList>
    </citation>
    <scope>NUCLEOTIDE SEQUENCE</scope>
</reference>
<evidence type="ECO:0000313" key="5">
    <source>
        <dbReference type="Proteomes" id="UP000683360"/>
    </source>
</evidence>
<keyword evidence="2" id="KW-0472">Membrane</keyword>
<dbReference type="Pfam" id="PF00078">
    <property type="entry name" value="RVT_1"/>
    <property type="match status" value="1"/>
</dbReference>
<dbReference type="InterPro" id="IPR052055">
    <property type="entry name" value="Hepadnavirus_pol/RT"/>
</dbReference>
<dbReference type="AlphaFoldDB" id="A0A8S3SEC6"/>
<feature type="region of interest" description="Disordered" evidence="1">
    <location>
        <begin position="1"/>
        <end position="30"/>
    </location>
</feature>
<dbReference type="CDD" id="cd03714">
    <property type="entry name" value="RT_DIRS1"/>
    <property type="match status" value="1"/>
</dbReference>
<dbReference type="Gene3D" id="3.40.50.1110">
    <property type="entry name" value="SGNH hydrolase"/>
    <property type="match status" value="1"/>
</dbReference>
<name>A0A8S3SEC6_MYTED</name>
<dbReference type="PROSITE" id="PS50878">
    <property type="entry name" value="RT_POL"/>
    <property type="match status" value="1"/>
</dbReference>
<dbReference type="PANTHER" id="PTHR33050">
    <property type="entry name" value="REVERSE TRANSCRIPTASE DOMAIN-CONTAINING PROTEIN"/>
    <property type="match status" value="1"/>
</dbReference>
<accession>A0A8S3SEC6</accession>
<dbReference type="SUPFAM" id="SSF56672">
    <property type="entry name" value="DNA/RNA polymerases"/>
    <property type="match status" value="1"/>
</dbReference>
<dbReference type="Gene3D" id="3.30.70.270">
    <property type="match status" value="1"/>
</dbReference>
<dbReference type="InterPro" id="IPR000477">
    <property type="entry name" value="RT_dom"/>
</dbReference>
<evidence type="ECO:0000256" key="1">
    <source>
        <dbReference type="SAM" id="MobiDB-lite"/>
    </source>
</evidence>
<evidence type="ECO:0000259" key="3">
    <source>
        <dbReference type="PROSITE" id="PS50878"/>
    </source>
</evidence>
<feature type="domain" description="Reverse transcriptase" evidence="3">
    <location>
        <begin position="405"/>
        <end position="599"/>
    </location>
</feature>
<evidence type="ECO:0000256" key="2">
    <source>
        <dbReference type="SAM" id="Phobius"/>
    </source>
</evidence>
<proteinExistence type="predicted"/>
<keyword evidence="2" id="KW-0812">Transmembrane</keyword>
<dbReference type="EMBL" id="CAJPWZ010001624">
    <property type="protein sequence ID" value="CAG2219173.1"/>
    <property type="molecule type" value="Genomic_DNA"/>
</dbReference>
<dbReference type="PANTHER" id="PTHR33050:SF8">
    <property type="entry name" value="REVERSE TRANSCRIPTASE DOMAIN-CONTAINING PROTEIN"/>
    <property type="match status" value="1"/>
</dbReference>
<dbReference type="SUPFAM" id="SSF52266">
    <property type="entry name" value="SGNH hydrolase"/>
    <property type="match status" value="1"/>
</dbReference>